<keyword evidence="3" id="KW-1185">Reference proteome</keyword>
<name>A0A7X0B3F6_9PROT</name>
<gene>
    <name evidence="2" type="ORF">FHS74_004093</name>
</gene>
<evidence type="ECO:0000256" key="1">
    <source>
        <dbReference type="SAM" id="SignalP"/>
    </source>
</evidence>
<evidence type="ECO:0000313" key="2">
    <source>
        <dbReference type="EMBL" id="MBB6253524.1"/>
    </source>
</evidence>
<feature type="chain" id="PRO_5030535262" evidence="1">
    <location>
        <begin position="24"/>
        <end position="186"/>
    </location>
</feature>
<evidence type="ECO:0000313" key="3">
    <source>
        <dbReference type="Proteomes" id="UP000539175"/>
    </source>
</evidence>
<dbReference type="Proteomes" id="UP000539175">
    <property type="component" value="Unassembled WGS sequence"/>
</dbReference>
<dbReference type="EMBL" id="JACIIZ010000012">
    <property type="protein sequence ID" value="MBB6253524.1"/>
    <property type="molecule type" value="Genomic_DNA"/>
</dbReference>
<keyword evidence="1" id="KW-0732">Signal</keyword>
<proteinExistence type="predicted"/>
<sequence>MNSRPVLSAVLIAGFLQAAPATAVPNAVMSTTGWKTYLNAAGFQARYPGDWVRWNEEGKDLFLTSTHERLEAVVIAHGEAEITLGELHPPVPGNPRSDYKDGVSWDEMMGDTVIPREAGAPDACGDIERLAVRVEIGPRTFQDSIILLCAIRGWSFQTVLTYWRDEGIKPGWEATALEMMRSLRLP</sequence>
<protein>
    <submittedName>
        <fullName evidence="2">Uncharacterized protein</fullName>
    </submittedName>
</protein>
<accession>A0A7X0B3F6</accession>
<reference evidence="2 3" key="1">
    <citation type="submission" date="2020-08" db="EMBL/GenBank/DDBJ databases">
        <title>Genomic Encyclopedia of Type Strains, Phase IV (KMG-IV): sequencing the most valuable type-strain genomes for metagenomic binning, comparative biology and taxonomic classification.</title>
        <authorList>
            <person name="Goeker M."/>
        </authorList>
    </citation>
    <scope>NUCLEOTIDE SEQUENCE [LARGE SCALE GENOMIC DNA]</scope>
    <source>
        <strain evidence="2 3">DSM 22198</strain>
    </source>
</reference>
<feature type="signal peptide" evidence="1">
    <location>
        <begin position="1"/>
        <end position="23"/>
    </location>
</feature>
<comment type="caution">
    <text evidence="2">The sequence shown here is derived from an EMBL/GenBank/DDBJ whole genome shotgun (WGS) entry which is preliminary data.</text>
</comment>
<dbReference type="RefSeq" id="WP_184804209.1">
    <property type="nucleotide sequence ID" value="NZ_JACIIZ010000012.1"/>
</dbReference>
<organism evidence="2 3">
    <name type="scientific">Nitrospirillum iridis</name>
    <dbReference type="NCBI Taxonomy" id="765888"/>
    <lineage>
        <taxon>Bacteria</taxon>
        <taxon>Pseudomonadati</taxon>
        <taxon>Pseudomonadota</taxon>
        <taxon>Alphaproteobacteria</taxon>
        <taxon>Rhodospirillales</taxon>
        <taxon>Azospirillaceae</taxon>
        <taxon>Nitrospirillum</taxon>
    </lineage>
</organism>
<dbReference type="AlphaFoldDB" id="A0A7X0B3F6"/>